<dbReference type="Proteomes" id="UP000297693">
    <property type="component" value="Unassembled WGS sequence"/>
</dbReference>
<dbReference type="CDD" id="cd06664">
    <property type="entry name" value="IscU_like"/>
    <property type="match status" value="1"/>
</dbReference>
<dbReference type="OrthoDB" id="9804157at2"/>
<dbReference type="GO" id="GO:0005506">
    <property type="term" value="F:iron ion binding"/>
    <property type="evidence" value="ECO:0007669"/>
    <property type="project" value="InterPro"/>
</dbReference>
<evidence type="ECO:0000313" key="2">
    <source>
        <dbReference type="EMBL" id="TGL57283.1"/>
    </source>
</evidence>
<feature type="domain" description="NIF system FeS cluster assembly NifU N-terminal" evidence="1">
    <location>
        <begin position="11"/>
        <end position="73"/>
    </location>
</feature>
<reference evidence="2" key="1">
    <citation type="journal article" date="2019" name="PLoS Negl. Trop. Dis.">
        <title>Revisiting the worldwide diversity of Leptospira species in the environment.</title>
        <authorList>
            <person name="Vincent A.T."/>
            <person name="Schiettekatte O."/>
            <person name="Bourhy P."/>
            <person name="Veyrier F.J."/>
            <person name="Picardeau M."/>
        </authorList>
    </citation>
    <scope>NUCLEOTIDE SEQUENCE [LARGE SCALE GENOMIC DNA]</scope>
    <source>
        <strain evidence="2">201702476</strain>
    </source>
</reference>
<dbReference type="AlphaFoldDB" id="A0A4R9JWC1"/>
<dbReference type="SUPFAM" id="SSF82649">
    <property type="entry name" value="SufE/NifU"/>
    <property type="match status" value="1"/>
</dbReference>
<sequence>MSQESNNQYQDFLNWKELGIWEVAKQSHTILTASNPLCGDQISLHCIVSNAKIEIESMNGESCSVCMASSGILFSRREKWDLSSLNRYQGFIENFLHDNRSFESFNTEEIQFWMLMKQNPGRHRCAFLPFQALRKGFLKEEKA</sequence>
<protein>
    <submittedName>
        <fullName evidence="2">Iron-sulfur cluster assembly scaffold protein</fullName>
    </submittedName>
</protein>
<dbReference type="GO" id="GO:0051536">
    <property type="term" value="F:iron-sulfur cluster binding"/>
    <property type="evidence" value="ECO:0007669"/>
    <property type="project" value="InterPro"/>
</dbReference>
<dbReference type="InterPro" id="IPR002871">
    <property type="entry name" value="NIF_FeS_clus_asmbl_NifU_N"/>
</dbReference>
<keyword evidence="3" id="KW-1185">Reference proteome</keyword>
<dbReference type="GO" id="GO:0016226">
    <property type="term" value="P:iron-sulfur cluster assembly"/>
    <property type="evidence" value="ECO:0007669"/>
    <property type="project" value="InterPro"/>
</dbReference>
<proteinExistence type="predicted"/>
<gene>
    <name evidence="2" type="ORF">EHQ58_13370</name>
</gene>
<dbReference type="EMBL" id="RQGD01000035">
    <property type="protein sequence ID" value="TGL57283.1"/>
    <property type="molecule type" value="Genomic_DNA"/>
</dbReference>
<dbReference type="Pfam" id="PF01592">
    <property type="entry name" value="NifU_N"/>
    <property type="match status" value="1"/>
</dbReference>
<dbReference type="RefSeq" id="WP_135624405.1">
    <property type="nucleotide sequence ID" value="NZ_RQGD01000035.1"/>
</dbReference>
<dbReference type="Gene3D" id="3.90.1010.10">
    <property type="match status" value="1"/>
</dbReference>
<accession>A0A4R9JWC1</accession>
<organism evidence="2 3">
    <name type="scientific">Leptospira ognonensis</name>
    <dbReference type="NCBI Taxonomy" id="2484945"/>
    <lineage>
        <taxon>Bacteria</taxon>
        <taxon>Pseudomonadati</taxon>
        <taxon>Spirochaetota</taxon>
        <taxon>Spirochaetia</taxon>
        <taxon>Leptospirales</taxon>
        <taxon>Leptospiraceae</taxon>
        <taxon>Leptospira</taxon>
    </lineage>
</organism>
<name>A0A4R9JWC1_9LEPT</name>
<evidence type="ECO:0000259" key="1">
    <source>
        <dbReference type="Pfam" id="PF01592"/>
    </source>
</evidence>
<evidence type="ECO:0000313" key="3">
    <source>
        <dbReference type="Proteomes" id="UP000297693"/>
    </source>
</evidence>
<comment type="caution">
    <text evidence="2">The sequence shown here is derived from an EMBL/GenBank/DDBJ whole genome shotgun (WGS) entry which is preliminary data.</text>
</comment>